<feature type="region of interest" description="Disordered" evidence="1">
    <location>
        <begin position="110"/>
        <end position="141"/>
    </location>
</feature>
<comment type="caution">
    <text evidence="2">The sequence shown here is derived from an EMBL/GenBank/DDBJ whole genome shotgun (WGS) entry which is preliminary data.</text>
</comment>
<accession>A0ABW7HVK7</accession>
<dbReference type="RefSeq" id="WP_279950802.1">
    <property type="nucleotide sequence ID" value="NZ_BAABEN010000001.1"/>
</dbReference>
<sequence length="253" mass="26210">MPNPDTPSRTDYAAAVESLADRVLGALRGAGDPAVVASQVDEAPDPKVALAAVRVLGPDVFAPALLAGAPFGPGDARAVAESLRIFPPAPNATPEAAWRDWTTVRLLARYGGGSPGDTPTDTPEDTLGVREPAPPGGAGSSWRELSLSMAQLSPLALPNVDGPVHEAALDRLCDLSRGAARAMLRRDYPTAARLARWLACALHRGARPDLDTAALVRHLELHCGGGGRTALDTAVARGLLDRTQPQRPGGPTA</sequence>
<name>A0ABW7HVK7_9ACTN</name>
<proteinExistence type="predicted"/>
<evidence type="ECO:0000313" key="3">
    <source>
        <dbReference type="Proteomes" id="UP001607069"/>
    </source>
</evidence>
<protein>
    <submittedName>
        <fullName evidence="2">Uncharacterized protein</fullName>
    </submittedName>
</protein>
<evidence type="ECO:0000313" key="2">
    <source>
        <dbReference type="EMBL" id="MFH0249931.1"/>
    </source>
</evidence>
<organism evidence="2 3">
    <name type="scientific">Streptomyces chitinivorans</name>
    <dbReference type="NCBI Taxonomy" id="1257027"/>
    <lineage>
        <taxon>Bacteria</taxon>
        <taxon>Bacillati</taxon>
        <taxon>Actinomycetota</taxon>
        <taxon>Actinomycetes</taxon>
        <taxon>Kitasatosporales</taxon>
        <taxon>Streptomycetaceae</taxon>
        <taxon>Streptomyces</taxon>
    </lineage>
</organism>
<evidence type="ECO:0000256" key="1">
    <source>
        <dbReference type="SAM" id="MobiDB-lite"/>
    </source>
</evidence>
<keyword evidence="3" id="KW-1185">Reference proteome</keyword>
<gene>
    <name evidence="2" type="ORF">ACG5V6_17110</name>
</gene>
<dbReference type="Proteomes" id="UP001607069">
    <property type="component" value="Unassembled WGS sequence"/>
</dbReference>
<reference evidence="2 3" key="1">
    <citation type="submission" date="2024-10" db="EMBL/GenBank/DDBJ databases">
        <authorList>
            <person name="Cho J.-C."/>
        </authorList>
    </citation>
    <scope>NUCLEOTIDE SEQUENCE [LARGE SCALE GENOMIC DNA]</scope>
    <source>
        <strain evidence="2 3">KCTC29696</strain>
    </source>
</reference>
<dbReference type="EMBL" id="JBIHMK010000064">
    <property type="protein sequence ID" value="MFH0249931.1"/>
    <property type="molecule type" value="Genomic_DNA"/>
</dbReference>